<dbReference type="AlphaFoldDB" id="A0A6A4GGN3"/>
<keyword evidence="2" id="KW-1185">Reference proteome</keyword>
<feature type="non-terminal residue" evidence="1">
    <location>
        <position position="1"/>
    </location>
</feature>
<dbReference type="Proteomes" id="UP000799118">
    <property type="component" value="Unassembled WGS sequence"/>
</dbReference>
<name>A0A6A4GGN3_9AGAR</name>
<proteinExistence type="predicted"/>
<protein>
    <submittedName>
        <fullName evidence="1">Uncharacterized protein</fullName>
    </submittedName>
</protein>
<evidence type="ECO:0000313" key="2">
    <source>
        <dbReference type="Proteomes" id="UP000799118"/>
    </source>
</evidence>
<reference evidence="1" key="1">
    <citation type="journal article" date="2019" name="Environ. Microbiol.">
        <title>Fungal ecological strategies reflected in gene transcription - a case study of two litter decomposers.</title>
        <authorList>
            <person name="Barbi F."/>
            <person name="Kohler A."/>
            <person name="Barry K."/>
            <person name="Baskaran P."/>
            <person name="Daum C."/>
            <person name="Fauchery L."/>
            <person name="Ihrmark K."/>
            <person name="Kuo A."/>
            <person name="LaButti K."/>
            <person name="Lipzen A."/>
            <person name="Morin E."/>
            <person name="Grigoriev I.V."/>
            <person name="Henrissat B."/>
            <person name="Lindahl B."/>
            <person name="Martin F."/>
        </authorList>
    </citation>
    <scope>NUCLEOTIDE SEQUENCE</scope>
    <source>
        <strain evidence="1">JB14</strain>
    </source>
</reference>
<gene>
    <name evidence="1" type="ORF">BT96DRAFT_841888</name>
</gene>
<dbReference type="EMBL" id="ML770101">
    <property type="protein sequence ID" value="KAE9384658.1"/>
    <property type="molecule type" value="Genomic_DNA"/>
</dbReference>
<accession>A0A6A4GGN3</accession>
<organism evidence="1 2">
    <name type="scientific">Gymnopus androsaceus JB14</name>
    <dbReference type="NCBI Taxonomy" id="1447944"/>
    <lineage>
        <taxon>Eukaryota</taxon>
        <taxon>Fungi</taxon>
        <taxon>Dikarya</taxon>
        <taxon>Basidiomycota</taxon>
        <taxon>Agaricomycotina</taxon>
        <taxon>Agaricomycetes</taxon>
        <taxon>Agaricomycetidae</taxon>
        <taxon>Agaricales</taxon>
        <taxon>Marasmiineae</taxon>
        <taxon>Omphalotaceae</taxon>
        <taxon>Gymnopus</taxon>
    </lineage>
</organism>
<evidence type="ECO:0000313" key="1">
    <source>
        <dbReference type="EMBL" id="KAE9384658.1"/>
    </source>
</evidence>
<sequence>YTGKHPTWSEGINFIDALKIPGFCKSLTAMQLANALVFAYILHPPSLDEMLLWIWNHPGLGAYKGLESMNFVLATRKAVLVTLTSFCKHLQIYCPTSVLQTLHFQESSLIVAEHFLCKIS</sequence>
<dbReference type="OrthoDB" id="3064439at2759"/>